<sequence>MFSSDHEEIRKLIEALLKQYMENANKDSISIPTAQTVINFDNNGIVTYLLLYLMLNHNISGGNSSKQSAEQENPMIKQLKKLINDVDRLRQADKNFYDEILNVNEQQS</sequence>
<reference evidence="1 3" key="1">
    <citation type="submission" date="2017-11" db="EMBL/GenBank/DDBJ databases">
        <title>Comparitive Functional Genomics of Dry Heat Resistant strains isolated from the Viking Spacecraft.</title>
        <authorList>
            <person name="Seuylemezian A."/>
            <person name="Cooper K."/>
            <person name="Vaishampayan P."/>
        </authorList>
    </citation>
    <scope>NUCLEOTIDE SEQUENCE [LARGE SCALE GENOMIC DNA]</scope>
    <source>
        <strain evidence="1 3">M4.6</strain>
    </source>
</reference>
<accession>A0A2N5GIC8</accession>
<dbReference type="Proteomes" id="UP000234951">
    <property type="component" value="Unassembled WGS sequence"/>
</dbReference>
<evidence type="ECO:0000313" key="1">
    <source>
        <dbReference type="EMBL" id="PLR80744.1"/>
    </source>
</evidence>
<keyword evidence="4" id="KW-1185">Reference proteome</keyword>
<dbReference type="AlphaFoldDB" id="A0A2N5GIC8"/>
<evidence type="ECO:0000313" key="4">
    <source>
        <dbReference type="Proteomes" id="UP000235114"/>
    </source>
</evidence>
<dbReference type="Proteomes" id="UP000235114">
    <property type="component" value="Unassembled WGS sequence"/>
</dbReference>
<proteinExistence type="predicted"/>
<evidence type="ECO:0000313" key="3">
    <source>
        <dbReference type="Proteomes" id="UP000234951"/>
    </source>
</evidence>
<gene>
    <name evidence="1" type="ORF">CU635_16970</name>
    <name evidence="2" type="ORF">CVD25_08400</name>
</gene>
<dbReference type="EMBL" id="PGVA01000044">
    <property type="protein sequence ID" value="PLR80744.1"/>
    <property type="molecule type" value="Genomic_DNA"/>
</dbReference>
<dbReference type="EMBL" id="PGVD01000022">
    <property type="protein sequence ID" value="PLR98378.1"/>
    <property type="molecule type" value="Genomic_DNA"/>
</dbReference>
<dbReference type="RefSeq" id="WP_101578571.1">
    <property type="nucleotide sequence ID" value="NZ_PGVA01000044.1"/>
</dbReference>
<name>A0A2N5GIC8_9BACI</name>
<reference evidence="2 4" key="2">
    <citation type="submission" date="2017-12" db="EMBL/GenBank/DDBJ databases">
        <title>Comparative Functional Genomics of Dry Heat Resistant strains isolated from the Viking Spacecraft.</title>
        <authorList>
            <person name="Seuylemezian A."/>
            <person name="Cooper K."/>
            <person name="Vaishampayan P."/>
        </authorList>
    </citation>
    <scope>NUCLEOTIDE SEQUENCE [LARGE SCALE GENOMIC DNA]</scope>
    <source>
        <strain evidence="2 4">ATCC 29669</strain>
    </source>
</reference>
<protein>
    <submittedName>
        <fullName evidence="1">Uncharacterized protein</fullName>
    </submittedName>
</protein>
<organism evidence="1 3">
    <name type="scientific">Bacillus canaveralius</name>
    <dbReference type="NCBI Taxonomy" id="1403243"/>
    <lineage>
        <taxon>Bacteria</taxon>
        <taxon>Bacillati</taxon>
        <taxon>Bacillota</taxon>
        <taxon>Bacilli</taxon>
        <taxon>Bacillales</taxon>
        <taxon>Bacillaceae</taxon>
        <taxon>Bacillus</taxon>
    </lineage>
</organism>
<comment type="caution">
    <text evidence="1">The sequence shown here is derived from an EMBL/GenBank/DDBJ whole genome shotgun (WGS) entry which is preliminary data.</text>
</comment>
<evidence type="ECO:0000313" key="2">
    <source>
        <dbReference type="EMBL" id="PLR98378.1"/>
    </source>
</evidence>
<dbReference type="OrthoDB" id="2990249at2"/>